<protein>
    <submittedName>
        <fullName evidence="2">Astacin domain-containing protein</fullName>
    </submittedName>
</protein>
<evidence type="ECO:0000313" key="1">
    <source>
        <dbReference type="Proteomes" id="UP000095287"/>
    </source>
</evidence>
<evidence type="ECO:0000313" key="2">
    <source>
        <dbReference type="WBParaSite" id="L893_g23398.t1"/>
    </source>
</evidence>
<reference evidence="2" key="1">
    <citation type="submission" date="2016-11" db="UniProtKB">
        <authorList>
            <consortium name="WormBaseParasite"/>
        </authorList>
    </citation>
    <scope>IDENTIFICATION</scope>
</reference>
<dbReference type="Proteomes" id="UP000095287">
    <property type="component" value="Unplaced"/>
</dbReference>
<proteinExistence type="predicted"/>
<organism evidence="1 2">
    <name type="scientific">Steinernema glaseri</name>
    <dbReference type="NCBI Taxonomy" id="37863"/>
    <lineage>
        <taxon>Eukaryota</taxon>
        <taxon>Metazoa</taxon>
        <taxon>Ecdysozoa</taxon>
        <taxon>Nematoda</taxon>
        <taxon>Chromadorea</taxon>
        <taxon>Rhabditida</taxon>
        <taxon>Tylenchina</taxon>
        <taxon>Panagrolaimomorpha</taxon>
        <taxon>Strongyloidoidea</taxon>
        <taxon>Steinernematidae</taxon>
        <taxon>Steinernema</taxon>
    </lineage>
</organism>
<dbReference type="AlphaFoldDB" id="A0A1I7Z6S6"/>
<sequence length="97" mass="11058">MKQGQTAIDKNFRNKGCATDEIISCMKLRYRHSSCEIRILELGNKGGQIGSLRRSTVTRNRQFSMSFDGSMVCDGHHGHPTETKRKVSSFFIRNYSI</sequence>
<dbReference type="WBParaSite" id="L893_g23398.t1">
    <property type="protein sequence ID" value="L893_g23398.t1"/>
    <property type="gene ID" value="L893_g23398"/>
</dbReference>
<keyword evidence="1" id="KW-1185">Reference proteome</keyword>
<name>A0A1I7Z6S6_9BILA</name>
<accession>A0A1I7Z6S6</accession>